<keyword evidence="2" id="KW-1185">Reference proteome</keyword>
<reference evidence="1" key="1">
    <citation type="submission" date="2023-01" db="EMBL/GenBank/DDBJ databases">
        <authorList>
            <person name="Van Ghelder C."/>
            <person name="Rancurel C."/>
        </authorList>
    </citation>
    <scope>NUCLEOTIDE SEQUENCE</scope>
    <source>
        <strain evidence="1">CNCM I-4278</strain>
    </source>
</reference>
<dbReference type="AlphaFoldDB" id="A0A9W4UFG5"/>
<name>A0A9W4UFG5_9PLEO</name>
<organism evidence="1 2">
    <name type="scientific">Periconia digitata</name>
    <dbReference type="NCBI Taxonomy" id="1303443"/>
    <lineage>
        <taxon>Eukaryota</taxon>
        <taxon>Fungi</taxon>
        <taxon>Dikarya</taxon>
        <taxon>Ascomycota</taxon>
        <taxon>Pezizomycotina</taxon>
        <taxon>Dothideomycetes</taxon>
        <taxon>Pleosporomycetidae</taxon>
        <taxon>Pleosporales</taxon>
        <taxon>Massarineae</taxon>
        <taxon>Periconiaceae</taxon>
        <taxon>Periconia</taxon>
    </lineage>
</organism>
<sequence>MIRTRTIQMSSLLTLSSGQDTEAGREGAASLRHMRAITCIQTALFGPYQDPPPGACMQFTDSG</sequence>
<gene>
    <name evidence="1" type="ORF">PDIGIT_LOCUS7085</name>
</gene>
<protein>
    <submittedName>
        <fullName evidence="1">Uncharacterized protein</fullName>
    </submittedName>
</protein>
<proteinExistence type="predicted"/>
<accession>A0A9W4UFG5</accession>
<evidence type="ECO:0000313" key="2">
    <source>
        <dbReference type="Proteomes" id="UP001152607"/>
    </source>
</evidence>
<evidence type="ECO:0000313" key="1">
    <source>
        <dbReference type="EMBL" id="CAI6334032.1"/>
    </source>
</evidence>
<dbReference type="EMBL" id="CAOQHR010000004">
    <property type="protein sequence ID" value="CAI6334032.1"/>
    <property type="molecule type" value="Genomic_DNA"/>
</dbReference>
<dbReference type="Proteomes" id="UP001152607">
    <property type="component" value="Unassembled WGS sequence"/>
</dbReference>
<comment type="caution">
    <text evidence="1">The sequence shown here is derived from an EMBL/GenBank/DDBJ whole genome shotgun (WGS) entry which is preliminary data.</text>
</comment>